<feature type="non-terminal residue" evidence="1">
    <location>
        <position position="1"/>
    </location>
</feature>
<dbReference type="Proteomes" id="UP001432322">
    <property type="component" value="Unassembled WGS sequence"/>
</dbReference>
<dbReference type="AlphaFoldDB" id="A0AAV5VF87"/>
<reference evidence="1" key="1">
    <citation type="submission" date="2023-10" db="EMBL/GenBank/DDBJ databases">
        <title>Genome assembly of Pristionchus species.</title>
        <authorList>
            <person name="Yoshida K."/>
            <person name="Sommer R.J."/>
        </authorList>
    </citation>
    <scope>NUCLEOTIDE SEQUENCE</scope>
    <source>
        <strain evidence="1">RS5133</strain>
    </source>
</reference>
<dbReference type="EMBL" id="BTSY01000003">
    <property type="protein sequence ID" value="GMT18065.1"/>
    <property type="molecule type" value="Genomic_DNA"/>
</dbReference>
<comment type="caution">
    <text evidence="1">The sequence shown here is derived from an EMBL/GenBank/DDBJ whole genome shotgun (WGS) entry which is preliminary data.</text>
</comment>
<keyword evidence="3" id="KW-1185">Reference proteome</keyword>
<accession>A0AAV5VF87</accession>
<organism evidence="1 3">
    <name type="scientific">Pristionchus fissidentatus</name>
    <dbReference type="NCBI Taxonomy" id="1538716"/>
    <lineage>
        <taxon>Eukaryota</taxon>
        <taxon>Metazoa</taxon>
        <taxon>Ecdysozoa</taxon>
        <taxon>Nematoda</taxon>
        <taxon>Chromadorea</taxon>
        <taxon>Rhabditida</taxon>
        <taxon>Rhabditina</taxon>
        <taxon>Diplogasteromorpha</taxon>
        <taxon>Diplogasteroidea</taxon>
        <taxon>Neodiplogasteridae</taxon>
        <taxon>Pristionchus</taxon>
    </lineage>
</organism>
<gene>
    <name evidence="1" type="ORF">PFISCL1PPCAC_9361</name>
    <name evidence="2" type="ORF">PFISCL1PPCAC_9362</name>
</gene>
<evidence type="ECO:0000313" key="2">
    <source>
        <dbReference type="EMBL" id="GMT18065.1"/>
    </source>
</evidence>
<protein>
    <submittedName>
        <fullName evidence="1">Uncharacterized protein</fullName>
    </submittedName>
</protein>
<sequence length="356" mass="41705">LFVENTTLQFSVRLLSRTMREWTVHSYSIQKWSWMQMSRCEKTAKLLAELSRHFMMADEVQTQDVILSIAAGLYSYQQLLPFFPALSQYKYTKAHILAMSHEIPKKPEIKRDRWNATMVEEFVHFLGSQHMVMGLPSGMRYVMLSSGETMEIPDVIRNYGNAEIIRLFKAYMIELGKEDLIMSDSTMIRILNALPATKRHNLTCVDSFKAAGYEAFELIKKMLDRLVELGLMTKEIASDLWFDFLEIRVYLKFDYYRHVKEDSRVPDHSLLFALSDPENPKFAYKPTHGHGFQCPRCIHIETTFRETFEYFATLIPTYPEHEKELKKMVFNLGNHKETILELKAHEVGFHSKSMLK</sequence>
<evidence type="ECO:0000313" key="3">
    <source>
        <dbReference type="Proteomes" id="UP001432322"/>
    </source>
</evidence>
<evidence type="ECO:0000313" key="1">
    <source>
        <dbReference type="EMBL" id="GMT18064.1"/>
    </source>
</evidence>
<proteinExistence type="predicted"/>
<dbReference type="EMBL" id="BTSY01000003">
    <property type="protein sequence ID" value="GMT18064.1"/>
    <property type="molecule type" value="Genomic_DNA"/>
</dbReference>
<name>A0AAV5VF87_9BILA</name>